<proteinExistence type="predicted"/>
<evidence type="ECO:0000256" key="1">
    <source>
        <dbReference type="SAM" id="MobiDB-lite"/>
    </source>
</evidence>
<feature type="region of interest" description="Disordered" evidence="1">
    <location>
        <begin position="1"/>
        <end position="78"/>
    </location>
</feature>
<sequence length="136" mass="13942">MSSSAASRGGREASAANPPRRPPLLVRHPAAAARTLPPSSRRGYNLSSTSPTLAAEVPPQIEQPAVSPPAPAAAPSAIQRREGIQGLHAAQGLHGARAARLREVRAEGPTGHGARLHFGKAWVEGQAAATASPPPR</sequence>
<organism evidence="2 3">
    <name type="scientific">Panicum virgatum</name>
    <name type="common">Blackwell switchgrass</name>
    <dbReference type="NCBI Taxonomy" id="38727"/>
    <lineage>
        <taxon>Eukaryota</taxon>
        <taxon>Viridiplantae</taxon>
        <taxon>Streptophyta</taxon>
        <taxon>Embryophyta</taxon>
        <taxon>Tracheophyta</taxon>
        <taxon>Spermatophyta</taxon>
        <taxon>Magnoliopsida</taxon>
        <taxon>Liliopsida</taxon>
        <taxon>Poales</taxon>
        <taxon>Poaceae</taxon>
        <taxon>PACMAD clade</taxon>
        <taxon>Panicoideae</taxon>
        <taxon>Panicodae</taxon>
        <taxon>Paniceae</taxon>
        <taxon>Panicinae</taxon>
        <taxon>Panicum</taxon>
        <taxon>Panicum sect. Hiantes</taxon>
    </lineage>
</organism>
<gene>
    <name evidence="2" type="ORF">PVAP13_5NG221400</name>
</gene>
<keyword evidence="3" id="KW-1185">Reference proteome</keyword>
<accession>A0A8T0RUI8</accession>
<name>A0A8T0RUI8_PANVG</name>
<reference evidence="2" key="1">
    <citation type="submission" date="2020-05" db="EMBL/GenBank/DDBJ databases">
        <title>WGS assembly of Panicum virgatum.</title>
        <authorList>
            <person name="Lovell J.T."/>
            <person name="Jenkins J."/>
            <person name="Shu S."/>
            <person name="Juenger T.E."/>
            <person name="Schmutz J."/>
        </authorList>
    </citation>
    <scope>NUCLEOTIDE SEQUENCE</scope>
    <source>
        <strain evidence="2">AP13</strain>
    </source>
</reference>
<evidence type="ECO:0000313" key="3">
    <source>
        <dbReference type="Proteomes" id="UP000823388"/>
    </source>
</evidence>
<dbReference type="Proteomes" id="UP000823388">
    <property type="component" value="Chromosome 5N"/>
</dbReference>
<dbReference type="AlphaFoldDB" id="A0A8T0RUI8"/>
<protein>
    <submittedName>
        <fullName evidence="2">Uncharacterized protein</fullName>
    </submittedName>
</protein>
<comment type="caution">
    <text evidence="2">The sequence shown here is derived from an EMBL/GenBank/DDBJ whole genome shotgun (WGS) entry which is preliminary data.</text>
</comment>
<feature type="compositionally biased region" description="Low complexity" evidence="1">
    <location>
        <begin position="1"/>
        <end position="34"/>
    </location>
</feature>
<dbReference type="EMBL" id="CM029046">
    <property type="protein sequence ID" value="KAG2588376.1"/>
    <property type="molecule type" value="Genomic_DNA"/>
</dbReference>
<evidence type="ECO:0000313" key="2">
    <source>
        <dbReference type="EMBL" id="KAG2588376.1"/>
    </source>
</evidence>